<dbReference type="CDD" id="cd15548">
    <property type="entry name" value="PHD_ASH1L"/>
    <property type="match status" value="1"/>
</dbReference>
<gene>
    <name evidence="25" type="ORF">BaRGS_00021943</name>
</gene>
<feature type="compositionally biased region" description="Low complexity" evidence="19">
    <location>
        <begin position="543"/>
        <end position="559"/>
    </location>
</feature>
<feature type="compositionally biased region" description="Basic and acidic residues" evidence="19">
    <location>
        <begin position="998"/>
        <end position="1011"/>
    </location>
</feature>
<dbReference type="Pfam" id="PF01426">
    <property type="entry name" value="BAH"/>
    <property type="match status" value="1"/>
</dbReference>
<dbReference type="InterPro" id="IPR013083">
    <property type="entry name" value="Znf_RING/FYVE/PHD"/>
</dbReference>
<evidence type="ECO:0000259" key="21">
    <source>
        <dbReference type="PROSITE" id="PS50280"/>
    </source>
</evidence>
<feature type="region of interest" description="Disordered" evidence="19">
    <location>
        <begin position="399"/>
        <end position="632"/>
    </location>
</feature>
<keyword evidence="12" id="KW-0156">Chromatin regulator</keyword>
<evidence type="ECO:0008006" key="27">
    <source>
        <dbReference type="Google" id="ProtNLM"/>
    </source>
</evidence>
<feature type="compositionally biased region" description="Polar residues" evidence="19">
    <location>
        <begin position="751"/>
        <end position="766"/>
    </location>
</feature>
<feature type="compositionally biased region" description="Low complexity" evidence="19">
    <location>
        <begin position="1058"/>
        <end position="1078"/>
    </location>
</feature>
<dbReference type="Gene3D" id="2.170.270.10">
    <property type="entry name" value="SET domain"/>
    <property type="match status" value="1"/>
</dbReference>
<keyword evidence="15" id="KW-0010">Activator</keyword>
<dbReference type="PROSITE" id="PS50014">
    <property type="entry name" value="BROMODOMAIN_2"/>
    <property type="match status" value="1"/>
</dbReference>
<dbReference type="SMART" id="SM00297">
    <property type="entry name" value="BROMO"/>
    <property type="match status" value="1"/>
</dbReference>
<keyword evidence="3" id="KW-0158">Chromosome</keyword>
<dbReference type="InterPro" id="IPR036427">
    <property type="entry name" value="Bromodomain-like_sf"/>
</dbReference>
<reference evidence="25 26" key="1">
    <citation type="journal article" date="2023" name="Sci. Data">
        <title>Genome assembly of the Korean intertidal mud-creeper Batillaria attramentaria.</title>
        <authorList>
            <person name="Patra A.K."/>
            <person name="Ho P.T."/>
            <person name="Jun S."/>
            <person name="Lee S.J."/>
            <person name="Kim Y."/>
            <person name="Won Y.J."/>
        </authorList>
    </citation>
    <scope>NUCLEOTIDE SEQUENCE [LARGE SCALE GENOMIC DNA]</scope>
    <source>
        <strain evidence="25">Wonlab-2016</strain>
    </source>
</reference>
<dbReference type="FunFam" id="2.170.270.10:FF:000011">
    <property type="entry name" value="Histone-lysine N-methyltransferase"/>
    <property type="match status" value="1"/>
</dbReference>
<dbReference type="InterPro" id="IPR001965">
    <property type="entry name" value="Znf_PHD"/>
</dbReference>
<feature type="region of interest" description="Disordered" evidence="19">
    <location>
        <begin position="861"/>
        <end position="1034"/>
    </location>
</feature>
<evidence type="ECO:0000259" key="22">
    <source>
        <dbReference type="PROSITE" id="PS50868"/>
    </source>
</evidence>
<dbReference type="InterPro" id="IPR019786">
    <property type="entry name" value="Zinc_finger_PHD-type_CS"/>
</dbReference>
<comment type="subcellular location">
    <subcellularLocation>
        <location evidence="2">Chromosome</location>
    </subcellularLocation>
    <subcellularLocation>
        <location evidence="1">Nucleus</location>
    </subcellularLocation>
</comment>
<evidence type="ECO:0000313" key="25">
    <source>
        <dbReference type="EMBL" id="KAK7486796.1"/>
    </source>
</evidence>
<dbReference type="InterPro" id="IPR006560">
    <property type="entry name" value="AWS_dom"/>
</dbReference>
<dbReference type="InterPro" id="IPR046341">
    <property type="entry name" value="SET_dom_sf"/>
</dbReference>
<keyword evidence="10" id="KW-0863">Zinc-finger</keyword>
<dbReference type="PANTHER" id="PTHR46147">
    <property type="entry name" value="HISTONE-LYSINE N-METHYLTRANSFERASE ASH1"/>
    <property type="match status" value="1"/>
</dbReference>
<protein>
    <recommendedName>
        <fullName evidence="27">Histone-lysine N-methyltransferase</fullName>
    </recommendedName>
</protein>
<feature type="region of interest" description="Disordered" evidence="19">
    <location>
        <begin position="1058"/>
        <end position="1132"/>
    </location>
</feature>
<sequence length="2195" mass="243265">MNKSETTSSESDENSEESSNSDSTSSSASSTSSDSDTPSQEPEFSVQKNSRSQGLKLYLAYHRQSGDGFVSDNEADLSPAHGASMSPAQKGVTNIVVASVSEKSTPPEHIQSSADCTSGFFLSERPKTSDYKGSVQPDMSRTVPAKGLDRPRPTPGAPEPQTFEDRNSAVPSTVEKTFPDQVKTGDDGPAADKCVASISDTDSTQKSVSQVSEKDSPACASTEPEPPVDKLESERASVTSATGYTSTEEDSEDNRLQHKRPLVPQSHQNAATGIVDPPESLLRLDSMSLPNVSPDSGIQSIAGSPSDDAGSNTNRSGEMVAVEGNSRHHGGETESTASDGAGTNLGKAGIDSEMAEIPSPFKGPPSGRRKRGRPPKSKKAQFLQHKKSTLYSGLYTSASDSATVASSSVSEQKHDKAGDGDSQVLPESNGCEPQEDISSGGAAKCSESHKDSCAVVATSEESMATDPSDSKDMGAQGGKKEPGVKKRGPGRPKGNRRHKKNFFTYIKNRHQKLKNQSQGSTSESVVRHTDHENVERRRVGRPQTNSGASATSQSSTGEPVVKRKRGRPRKNPLPGEAAPPPPKPKPTVGQRGYAGHTLKRGRRPLEWAGNWSPSVKRNKQLSTEKKVGGGGDSEFASLIQSIQASINNQFQGGDVDETSEFAMDTNTDIRLIEPSLPSTSAKDHTKSSQKTSKPTQKMAAKPKKPKLHVMMRKTKRRKRKRLQAKPSPVEVLPASLSPSKSPSSAYSTSSFKDLSQQQSTTSLFGASPSRSLGFFRYRPSKILKQSSFSLNSSALGSVLNRQRDDSSESSMEGMTISEKTYIRVKPGEVPLPSIFKLTIIDVKKKKKDRLVLEPPVVLDKAKKVKARKDSKEREPAMPELVKEKAKAVRKKSQSDDNHPPSLEIQVARDQCLPPKKRHRMMFAAETTGAPAATQSEAHPPEKRRPGRPRKHPLPDAGGNSDKSAPGETKDGTKSRDASATPVSSPTRPAQKGQKQRHRSVESASGKDKGDDSQSSLPRLSSSSKGQPKTPVLTCPRHASYKSASELASCAECTLLAHSQPQISPSSQSSKQSMRDSSPAARLSKTRNVLKKHKVKESRTPSKNSCNSSGNTVDAGRGAISPKSRTKLAAASLPSAEVVIDPLPKSTLTAVIQSLSARKDLCNTSTSDFSDSGADDESVIRNVCSESEPLPVEHCRKRKISPVESDTTPKSKKRLKDSSQNSEDDASVAEDARSSGLSAGASSGAARRSSHDSQPPRKRYQRVGLFSDFYKDDEPKKRSENMLRNQGKTVLTKEETAAGLLPPPLHFGKHFREKTIDFQLPYDIWWLYSNDMLPKKQEPLPKFRRIRSNVYVDVKQSSRKFEPHPCNCKRPTESEEKGCQDDCLNRVVFTECTPETCPCEDRCSNQRIQQQQFAPALEKFLTEDRGFGVRTLEPIPAGHFILEYLGEVVSETEFRRRMTEEYSMERHHYCLNMDGRTVIDGYRMGNLTRFVNHACQPNCEMQKWNVNGLYRMVLLALRDIKPYEEISYDYNFHAFNLETQQECRCGSSQCRGVIGGKWQRSGQVGTHSLRSTRASTATPLLPVPSVGSHKQHNSKPPSSTTGSVTRALEKKQQVSDGGMNRLLSNSMKPMSQRERTYARRHSIFLVRNIDRARQGRQQTEEPGQDKVSEQTSQQATFEKVPDVLSMKEVHDRSVKTRLVALAEENPELQRRHRLAVIFNKIYSAVASFRDEDGNILATRLMVLPSRKRYADYYRIITDPIDLTTIRNNIKRGHYTDLQTIEADFLRLFKNVETYCGKKSEMGKLIARLRRVYQSAKADVVPQLEEVIGDGVALSTTSSEVDSTEAMETKAVDQEEEEEEEVIRCICGVYRDEGLMIQCEKCFIWQHCDCVQVSGEVEHYLCEICDPRPYDREIKLVPQPDDAEEDCEYYMTLLRDDLLVAIGDCVYLVRDCKHSKDGTPVRSSLRLVSSTSPDKMDIFRIEELYKNKKGERFAMGTPYVRPQETFHEPTRKFFPNEVFRMPTYEIVPLELVAGKCVVMDLNTYCKGQPKGFRSQDLYVCEYRVDKTAHLFHKIVKQRYPINTKSYCFEKYENRLCPKRTFSPHEVPEEYKKRLPEQGSSKSACKADEDGKKVADGMKDQNRMRTTEEKKQAKKERLNKLVTKMMATIPGKQKVDLSYLLDGTLGKRPRKKPTPSFS</sequence>
<evidence type="ECO:0000256" key="3">
    <source>
        <dbReference type="ARBA" id="ARBA00022454"/>
    </source>
</evidence>
<feature type="compositionally biased region" description="Low complexity" evidence="19">
    <location>
        <begin position="17"/>
        <end position="37"/>
    </location>
</feature>
<keyword evidence="16" id="KW-0804">Transcription</keyword>
<dbReference type="PRINTS" id="PR00929">
    <property type="entry name" value="ATHOOK"/>
</dbReference>
<feature type="compositionally biased region" description="Polar residues" evidence="19">
    <location>
        <begin position="38"/>
        <end position="52"/>
    </location>
</feature>
<dbReference type="EMBL" id="JACVVK020000173">
    <property type="protein sequence ID" value="KAK7486796.1"/>
    <property type="molecule type" value="Genomic_DNA"/>
</dbReference>
<dbReference type="Pfam" id="PF20826">
    <property type="entry name" value="PHD_5"/>
    <property type="match status" value="1"/>
</dbReference>
<dbReference type="SMART" id="SM00439">
    <property type="entry name" value="BAH"/>
    <property type="match status" value="1"/>
</dbReference>
<dbReference type="GO" id="GO:0005634">
    <property type="term" value="C:nucleus"/>
    <property type="evidence" value="ECO:0007669"/>
    <property type="project" value="UniProtKB-SubCell"/>
</dbReference>
<evidence type="ECO:0000256" key="15">
    <source>
        <dbReference type="ARBA" id="ARBA00023159"/>
    </source>
</evidence>
<dbReference type="InterPro" id="IPR017956">
    <property type="entry name" value="AT_hook_DNA-bd_motif"/>
</dbReference>
<dbReference type="GO" id="GO:0140938">
    <property type="term" value="F:histone H3 methyltransferase activity"/>
    <property type="evidence" value="ECO:0007669"/>
    <property type="project" value="UniProtKB-ARBA"/>
</dbReference>
<feature type="compositionally biased region" description="Polar residues" evidence="19">
    <location>
        <begin position="1100"/>
        <end position="1111"/>
    </location>
</feature>
<feature type="domain" description="BAH" evidence="23">
    <location>
        <begin position="1936"/>
        <end position="2073"/>
    </location>
</feature>
<feature type="compositionally biased region" description="Polar residues" evidence="19">
    <location>
        <begin position="288"/>
        <end position="316"/>
    </location>
</feature>
<evidence type="ECO:0000256" key="13">
    <source>
        <dbReference type="ARBA" id="ARBA00023015"/>
    </source>
</evidence>
<dbReference type="Gene3D" id="1.20.920.10">
    <property type="entry name" value="Bromodomain-like"/>
    <property type="match status" value="1"/>
</dbReference>
<evidence type="ECO:0000256" key="18">
    <source>
        <dbReference type="PROSITE-ProRule" id="PRU00035"/>
    </source>
</evidence>
<accession>A0ABD0KI76</accession>
<dbReference type="PROSITE" id="PS01359">
    <property type="entry name" value="ZF_PHD_1"/>
    <property type="match status" value="1"/>
</dbReference>
<feature type="compositionally biased region" description="Polar residues" evidence="19">
    <location>
        <begin position="514"/>
        <end position="524"/>
    </location>
</feature>
<feature type="compositionally biased region" description="Basic residues" evidence="19">
    <location>
        <begin position="485"/>
        <end position="513"/>
    </location>
</feature>
<evidence type="ECO:0000259" key="23">
    <source>
        <dbReference type="PROSITE" id="PS51038"/>
    </source>
</evidence>
<evidence type="ECO:0000256" key="6">
    <source>
        <dbReference type="ARBA" id="ARBA00022679"/>
    </source>
</evidence>
<comment type="caution">
    <text evidence="25">The sequence shown here is derived from an EMBL/GenBank/DDBJ whole genome shotgun (WGS) entry which is preliminary data.</text>
</comment>
<keyword evidence="11" id="KW-0862">Zinc</keyword>
<keyword evidence="9" id="KW-0677">Repeat</keyword>
<feature type="compositionally biased region" description="Low complexity" evidence="19">
    <location>
        <begin position="688"/>
        <end position="697"/>
    </location>
</feature>
<dbReference type="PANTHER" id="PTHR46147:SF3">
    <property type="entry name" value="HISTONE-LYSINE N-METHYLTRANSFERASE ASH1"/>
    <property type="match status" value="1"/>
</dbReference>
<dbReference type="GO" id="GO:0016279">
    <property type="term" value="F:protein-lysine N-methyltransferase activity"/>
    <property type="evidence" value="ECO:0007669"/>
    <property type="project" value="UniProtKB-ARBA"/>
</dbReference>
<dbReference type="CDD" id="cd19174">
    <property type="entry name" value="SET_ASH1L"/>
    <property type="match status" value="1"/>
</dbReference>
<dbReference type="GO" id="GO:0032259">
    <property type="term" value="P:methylation"/>
    <property type="evidence" value="ECO:0007669"/>
    <property type="project" value="UniProtKB-KW"/>
</dbReference>
<dbReference type="SUPFAM" id="SSF47370">
    <property type="entry name" value="Bromodomain"/>
    <property type="match status" value="1"/>
</dbReference>
<feature type="region of interest" description="Disordered" evidence="19">
    <location>
        <begin position="1560"/>
        <end position="1635"/>
    </location>
</feature>
<feature type="compositionally biased region" description="Basic residues" evidence="19">
    <location>
        <begin position="367"/>
        <end position="386"/>
    </location>
</feature>
<keyword evidence="13" id="KW-0805">Transcription regulation</keyword>
<evidence type="ECO:0000256" key="5">
    <source>
        <dbReference type="ARBA" id="ARBA00022603"/>
    </source>
</evidence>
<feature type="region of interest" description="Disordered" evidence="19">
    <location>
        <begin position="667"/>
        <end position="766"/>
    </location>
</feature>
<evidence type="ECO:0000256" key="14">
    <source>
        <dbReference type="ARBA" id="ARBA00023117"/>
    </source>
</evidence>
<dbReference type="SMART" id="SM00384">
    <property type="entry name" value="AT_hook"/>
    <property type="match status" value="4"/>
</dbReference>
<organism evidence="25 26">
    <name type="scientific">Batillaria attramentaria</name>
    <dbReference type="NCBI Taxonomy" id="370345"/>
    <lineage>
        <taxon>Eukaryota</taxon>
        <taxon>Metazoa</taxon>
        <taxon>Spiralia</taxon>
        <taxon>Lophotrochozoa</taxon>
        <taxon>Mollusca</taxon>
        <taxon>Gastropoda</taxon>
        <taxon>Caenogastropoda</taxon>
        <taxon>Sorbeoconcha</taxon>
        <taxon>Cerithioidea</taxon>
        <taxon>Batillariidae</taxon>
        <taxon>Batillaria</taxon>
    </lineage>
</organism>
<keyword evidence="14 18" id="KW-0103">Bromodomain</keyword>
<evidence type="ECO:0000313" key="26">
    <source>
        <dbReference type="Proteomes" id="UP001519460"/>
    </source>
</evidence>
<evidence type="ECO:0000256" key="12">
    <source>
        <dbReference type="ARBA" id="ARBA00022853"/>
    </source>
</evidence>
<dbReference type="SUPFAM" id="SSF82199">
    <property type="entry name" value="SET domain"/>
    <property type="match status" value="1"/>
</dbReference>
<dbReference type="Pfam" id="PF00439">
    <property type="entry name" value="Bromodomain"/>
    <property type="match status" value="1"/>
</dbReference>
<dbReference type="InterPro" id="IPR043151">
    <property type="entry name" value="BAH_sf"/>
</dbReference>
<feature type="compositionally biased region" description="Basic residues" evidence="19">
    <location>
        <begin position="1083"/>
        <end position="1095"/>
    </location>
</feature>
<evidence type="ECO:0000256" key="19">
    <source>
        <dbReference type="SAM" id="MobiDB-lite"/>
    </source>
</evidence>
<dbReference type="FunFam" id="3.30.40.10:FF:000113">
    <property type="entry name" value="Histone-lysine N-methyltransferase"/>
    <property type="match status" value="1"/>
</dbReference>
<evidence type="ECO:0000259" key="20">
    <source>
        <dbReference type="PROSITE" id="PS50014"/>
    </source>
</evidence>
<name>A0ABD0KI76_9CAEN</name>
<evidence type="ECO:0000256" key="4">
    <source>
        <dbReference type="ARBA" id="ARBA00022553"/>
    </source>
</evidence>
<keyword evidence="26" id="KW-1185">Reference proteome</keyword>
<dbReference type="InterPro" id="IPR011011">
    <property type="entry name" value="Znf_FYVE_PHD"/>
</dbReference>
<dbReference type="PROSITE" id="PS51215">
    <property type="entry name" value="AWS"/>
    <property type="match status" value="1"/>
</dbReference>
<feature type="compositionally biased region" description="Low complexity" evidence="19">
    <location>
        <begin position="399"/>
        <end position="410"/>
    </location>
</feature>
<dbReference type="InterPro" id="IPR003616">
    <property type="entry name" value="Post-SET_dom"/>
</dbReference>
<dbReference type="SMART" id="SM00570">
    <property type="entry name" value="AWS"/>
    <property type="match status" value="1"/>
</dbReference>
<dbReference type="PROSITE" id="PS50280">
    <property type="entry name" value="SET"/>
    <property type="match status" value="1"/>
</dbReference>
<dbReference type="Pfam" id="PF17907">
    <property type="entry name" value="AWS"/>
    <property type="match status" value="1"/>
</dbReference>
<keyword evidence="8" id="KW-0479">Metal-binding</keyword>
<evidence type="ECO:0000256" key="1">
    <source>
        <dbReference type="ARBA" id="ARBA00004123"/>
    </source>
</evidence>
<dbReference type="GO" id="GO:0008270">
    <property type="term" value="F:zinc ion binding"/>
    <property type="evidence" value="ECO:0007669"/>
    <property type="project" value="UniProtKB-KW"/>
</dbReference>
<feature type="region of interest" description="Disordered" evidence="19">
    <location>
        <begin position="67"/>
        <end position="386"/>
    </location>
</feature>
<dbReference type="PROSITE" id="PS51038">
    <property type="entry name" value="BAH"/>
    <property type="match status" value="1"/>
</dbReference>
<feature type="domain" description="AWS" evidence="24">
    <location>
        <begin position="1360"/>
        <end position="1411"/>
    </location>
</feature>
<keyword evidence="5" id="KW-0489">Methyltransferase</keyword>
<feature type="compositionally biased region" description="Polar residues" evidence="19">
    <location>
        <begin position="198"/>
        <end position="211"/>
    </location>
</feature>
<proteinExistence type="predicted"/>
<keyword evidence="17" id="KW-0539">Nucleus</keyword>
<evidence type="ECO:0000256" key="10">
    <source>
        <dbReference type="ARBA" id="ARBA00022771"/>
    </source>
</evidence>
<feature type="region of interest" description="Disordered" evidence="19">
    <location>
        <begin position="1"/>
        <end position="52"/>
    </location>
</feature>
<dbReference type="InterPro" id="IPR001487">
    <property type="entry name" value="Bromodomain"/>
</dbReference>
<dbReference type="Proteomes" id="UP001519460">
    <property type="component" value="Unassembled WGS sequence"/>
</dbReference>
<feature type="domain" description="Post-SET" evidence="22">
    <location>
        <begin position="1538"/>
        <end position="1554"/>
    </location>
</feature>
<keyword evidence="6" id="KW-0808">Transferase</keyword>
<feature type="compositionally biased region" description="Basic and acidic residues" evidence="19">
    <location>
        <begin position="2122"/>
        <end position="2152"/>
    </location>
</feature>
<dbReference type="SUPFAM" id="SSF57903">
    <property type="entry name" value="FYVE/PHD zinc finger"/>
    <property type="match status" value="1"/>
</dbReference>
<evidence type="ECO:0000256" key="2">
    <source>
        <dbReference type="ARBA" id="ARBA00004286"/>
    </source>
</evidence>
<feature type="compositionally biased region" description="Polar residues" evidence="19">
    <location>
        <begin position="1593"/>
        <end position="1603"/>
    </location>
</feature>
<feature type="region of interest" description="Disordered" evidence="19">
    <location>
        <begin position="1194"/>
        <end position="1264"/>
    </location>
</feature>
<dbReference type="InterPro" id="IPR043319">
    <property type="entry name" value="PHD_ASH1L"/>
</dbReference>
<dbReference type="CDD" id="cd04717">
    <property type="entry name" value="BAH_polybromo"/>
    <property type="match status" value="1"/>
</dbReference>
<keyword evidence="4" id="KW-0597">Phosphoprotein</keyword>
<feature type="compositionally biased region" description="Polar residues" evidence="19">
    <location>
        <begin position="236"/>
        <end position="246"/>
    </location>
</feature>
<feature type="region of interest" description="Disordered" evidence="19">
    <location>
        <begin position="1648"/>
        <end position="1673"/>
    </location>
</feature>
<feature type="domain" description="Bromo" evidence="20">
    <location>
        <begin position="1731"/>
        <end position="1801"/>
    </location>
</feature>
<evidence type="ECO:0000256" key="8">
    <source>
        <dbReference type="ARBA" id="ARBA00022723"/>
    </source>
</evidence>
<dbReference type="PROSITE" id="PS50868">
    <property type="entry name" value="POST_SET"/>
    <property type="match status" value="1"/>
</dbReference>
<feature type="compositionally biased region" description="Polar residues" evidence="19">
    <location>
        <begin position="1560"/>
        <end position="1577"/>
    </location>
</feature>
<evidence type="ECO:0000259" key="24">
    <source>
        <dbReference type="PROSITE" id="PS51215"/>
    </source>
</evidence>
<feature type="compositionally biased region" description="Basic and acidic residues" evidence="19">
    <location>
        <begin position="967"/>
        <end position="976"/>
    </location>
</feature>
<dbReference type="Gene3D" id="2.30.30.490">
    <property type="match status" value="1"/>
</dbReference>
<feature type="domain" description="SET" evidence="21">
    <location>
        <begin position="1414"/>
        <end position="1530"/>
    </location>
</feature>
<dbReference type="Gene3D" id="3.30.40.10">
    <property type="entry name" value="Zinc/RING finger domain, C3HC4 (zinc finger)"/>
    <property type="match status" value="1"/>
</dbReference>
<evidence type="ECO:0000256" key="16">
    <source>
        <dbReference type="ARBA" id="ARBA00023163"/>
    </source>
</evidence>
<feature type="region of interest" description="Disordered" evidence="19">
    <location>
        <begin position="2106"/>
        <end position="2152"/>
    </location>
</feature>
<feature type="compositionally biased region" description="Basic residues" evidence="19">
    <location>
        <begin position="700"/>
        <end position="723"/>
    </location>
</feature>
<feature type="compositionally biased region" description="Low complexity" evidence="19">
    <location>
        <begin position="1012"/>
        <end position="1023"/>
    </location>
</feature>
<feature type="compositionally biased region" description="Basic and acidic residues" evidence="19">
    <location>
        <begin position="525"/>
        <end position="537"/>
    </location>
</feature>
<feature type="compositionally biased region" description="Basic and acidic residues" evidence="19">
    <location>
        <begin position="468"/>
        <end position="484"/>
    </location>
</feature>
<evidence type="ECO:0000256" key="17">
    <source>
        <dbReference type="ARBA" id="ARBA00023242"/>
    </source>
</evidence>
<feature type="compositionally biased region" description="Low complexity" evidence="19">
    <location>
        <begin position="1233"/>
        <end position="1246"/>
    </location>
</feature>
<feature type="compositionally biased region" description="Low complexity" evidence="19">
    <location>
        <begin position="732"/>
        <end position="750"/>
    </location>
</feature>
<evidence type="ECO:0000256" key="7">
    <source>
        <dbReference type="ARBA" id="ARBA00022691"/>
    </source>
</evidence>
<feature type="compositionally biased region" description="Basic and acidic residues" evidence="19">
    <location>
        <begin position="867"/>
        <end position="898"/>
    </location>
</feature>
<dbReference type="GO" id="GO:0005694">
    <property type="term" value="C:chromosome"/>
    <property type="evidence" value="ECO:0007669"/>
    <property type="project" value="UniProtKB-SubCell"/>
</dbReference>
<dbReference type="Pfam" id="PF00856">
    <property type="entry name" value="SET"/>
    <property type="match status" value="1"/>
</dbReference>
<keyword evidence="7" id="KW-0949">S-adenosyl-L-methionine</keyword>
<dbReference type="InterPro" id="IPR001214">
    <property type="entry name" value="SET_dom"/>
</dbReference>
<dbReference type="InterPro" id="IPR001025">
    <property type="entry name" value="BAH_dom"/>
</dbReference>
<dbReference type="SMART" id="SM00508">
    <property type="entry name" value="PostSET"/>
    <property type="match status" value="1"/>
</dbReference>
<evidence type="ECO:0000256" key="11">
    <source>
        <dbReference type="ARBA" id="ARBA00022833"/>
    </source>
</evidence>
<dbReference type="SMART" id="SM00317">
    <property type="entry name" value="SET"/>
    <property type="match status" value="1"/>
</dbReference>
<evidence type="ECO:0000256" key="9">
    <source>
        <dbReference type="ARBA" id="ARBA00022737"/>
    </source>
</evidence>
<dbReference type="SMART" id="SM00249">
    <property type="entry name" value="PHD"/>
    <property type="match status" value="1"/>
</dbReference>